<gene>
    <name evidence="1" type="ORF">OJAG_28420</name>
</gene>
<dbReference type="STRING" id="43678.OJAG_28420"/>
<sequence length="78" mass="8097">MSAEGRAVEDALVAAVLASNPGAIVTGFVIVVEVATAEDPDCTAFVHDAAPGQSVAQSLGLLDVGLQYHRRRIGYDDE</sequence>
<organism evidence="1 2">
    <name type="scientific">Oerskovia enterophila</name>
    <dbReference type="NCBI Taxonomy" id="43678"/>
    <lineage>
        <taxon>Bacteria</taxon>
        <taxon>Bacillati</taxon>
        <taxon>Actinomycetota</taxon>
        <taxon>Actinomycetes</taxon>
        <taxon>Micrococcales</taxon>
        <taxon>Cellulomonadaceae</taxon>
        <taxon>Oerskovia</taxon>
    </lineage>
</organism>
<dbReference type="RefSeq" id="WP_157516421.1">
    <property type="nucleotide sequence ID" value="NZ_LRIE01000079.1"/>
</dbReference>
<name>A0A163QUD4_9CELL</name>
<accession>A0A163QUD4</accession>
<dbReference type="Proteomes" id="UP000076447">
    <property type="component" value="Unassembled WGS sequence"/>
</dbReference>
<dbReference type="EMBL" id="LRIE01000079">
    <property type="protein sequence ID" value="KZM34543.1"/>
    <property type="molecule type" value="Genomic_DNA"/>
</dbReference>
<dbReference type="AlphaFoldDB" id="A0A163QUD4"/>
<reference evidence="1 2" key="1">
    <citation type="submission" date="2016-01" db="EMBL/GenBank/DDBJ databases">
        <title>Genome sequence of Oerskovia enterophila VJag, an agar and cellulose degrading bacterium.</title>
        <authorList>
            <person name="Poehlein A."/>
            <person name="Jag V."/>
            <person name="Bengelsdorf F."/>
            <person name="Duerre P."/>
            <person name="Daniel R."/>
        </authorList>
    </citation>
    <scope>NUCLEOTIDE SEQUENCE [LARGE SCALE GENOMIC DNA]</scope>
    <source>
        <strain evidence="1 2">VJag</strain>
    </source>
</reference>
<evidence type="ECO:0000313" key="1">
    <source>
        <dbReference type="EMBL" id="KZM34543.1"/>
    </source>
</evidence>
<comment type="caution">
    <text evidence="1">The sequence shown here is derived from an EMBL/GenBank/DDBJ whole genome shotgun (WGS) entry which is preliminary data.</text>
</comment>
<dbReference type="PATRIC" id="fig|43678.3.peg.2974"/>
<evidence type="ECO:0000313" key="2">
    <source>
        <dbReference type="Proteomes" id="UP000076447"/>
    </source>
</evidence>
<protein>
    <submittedName>
        <fullName evidence="1">Uncharacterized protein</fullName>
    </submittedName>
</protein>
<proteinExistence type="predicted"/>